<dbReference type="Proteomes" id="UP000235392">
    <property type="component" value="Unassembled WGS sequence"/>
</dbReference>
<organism evidence="2 4">
    <name type="scientific">Puccinia coronata f. sp. avenae</name>
    <dbReference type="NCBI Taxonomy" id="200324"/>
    <lineage>
        <taxon>Eukaryota</taxon>
        <taxon>Fungi</taxon>
        <taxon>Dikarya</taxon>
        <taxon>Basidiomycota</taxon>
        <taxon>Pucciniomycotina</taxon>
        <taxon>Pucciniomycetes</taxon>
        <taxon>Pucciniales</taxon>
        <taxon>Pucciniaceae</taxon>
        <taxon>Puccinia</taxon>
    </lineage>
</organism>
<accession>A0A2N5U9X8</accession>
<comment type="caution">
    <text evidence="2">The sequence shown here is derived from an EMBL/GenBank/DDBJ whole genome shotgun (WGS) entry which is preliminary data.</text>
</comment>
<reference evidence="3 4" key="1">
    <citation type="submission" date="2017-11" db="EMBL/GenBank/DDBJ databases">
        <title>De novo assembly and phasing of dikaryotic genomes from two isolates of Puccinia coronata f. sp. avenae, the causal agent of oat crown rust.</title>
        <authorList>
            <person name="Miller M.E."/>
            <person name="Zhang Y."/>
            <person name="Omidvar V."/>
            <person name="Sperschneider J."/>
            <person name="Schwessinger B."/>
            <person name="Raley C."/>
            <person name="Palmer J.M."/>
            <person name="Garnica D."/>
            <person name="Upadhyaya N."/>
            <person name="Rathjen J."/>
            <person name="Taylor J.M."/>
            <person name="Park R.F."/>
            <person name="Dodds P.N."/>
            <person name="Hirsch C.D."/>
            <person name="Kianian S.F."/>
            <person name="Figueroa M."/>
        </authorList>
    </citation>
    <scope>NUCLEOTIDE SEQUENCE [LARGE SCALE GENOMIC DNA]</scope>
    <source>
        <strain evidence="1">12NC29</strain>
        <strain evidence="2">12SD80</strain>
    </source>
</reference>
<proteinExistence type="predicted"/>
<evidence type="ECO:0000313" key="1">
    <source>
        <dbReference type="EMBL" id="PLW30176.1"/>
    </source>
</evidence>
<dbReference type="AlphaFoldDB" id="A0A2N5U9X8"/>
<evidence type="ECO:0000313" key="4">
    <source>
        <dbReference type="Proteomes" id="UP000235392"/>
    </source>
</evidence>
<evidence type="ECO:0000313" key="2">
    <source>
        <dbReference type="EMBL" id="PLW34542.1"/>
    </source>
</evidence>
<sequence length="122" mass="13639">MAKLTQQILSGRPTGIDHNSWSRGVAWQYVCMLPHTPDVRKILGANGQPANAPLMNLAELPKLIQGNSLTDGLRELNQITKRSSMTLNKVQLRSPWPLIPPALELQHGSNWTFQYQKGTEKV</sequence>
<protein>
    <submittedName>
        <fullName evidence="2">Uncharacterized protein</fullName>
    </submittedName>
</protein>
<gene>
    <name evidence="1" type="ORF">PCANC_22151</name>
    <name evidence="2" type="ORF">PCASD_12923</name>
</gene>
<dbReference type="EMBL" id="PGCJ01000386">
    <property type="protein sequence ID" value="PLW30176.1"/>
    <property type="molecule type" value="Genomic_DNA"/>
</dbReference>
<dbReference type="Proteomes" id="UP000235388">
    <property type="component" value="Unassembled WGS sequence"/>
</dbReference>
<keyword evidence="3" id="KW-1185">Reference proteome</keyword>
<dbReference type="EMBL" id="PGCI01000195">
    <property type="protein sequence ID" value="PLW34542.1"/>
    <property type="molecule type" value="Genomic_DNA"/>
</dbReference>
<evidence type="ECO:0000313" key="3">
    <source>
        <dbReference type="Proteomes" id="UP000235388"/>
    </source>
</evidence>
<name>A0A2N5U9X8_9BASI</name>